<gene>
    <name evidence="1" type="ORF">J2S05_003104</name>
</gene>
<accession>A0ABT9YK99</accession>
<name>A0ABT9YK99_9BACI</name>
<proteinExistence type="predicted"/>
<evidence type="ECO:0000313" key="1">
    <source>
        <dbReference type="EMBL" id="MDQ0208293.1"/>
    </source>
</evidence>
<dbReference type="RefSeq" id="WP_306984270.1">
    <property type="nucleotide sequence ID" value="NZ_JAUSUA010000005.1"/>
</dbReference>
<keyword evidence="2" id="KW-1185">Reference proteome</keyword>
<organism evidence="1 2">
    <name type="scientific">Alkalicoccobacillus murimartini</name>
    <dbReference type="NCBI Taxonomy" id="171685"/>
    <lineage>
        <taxon>Bacteria</taxon>
        <taxon>Bacillati</taxon>
        <taxon>Bacillota</taxon>
        <taxon>Bacilli</taxon>
        <taxon>Bacillales</taxon>
        <taxon>Bacillaceae</taxon>
        <taxon>Alkalicoccobacillus</taxon>
    </lineage>
</organism>
<sequence>MKPILTCSTEELVLLLTLCGHPETARGMGESMLGEKSEEAWSIVIN</sequence>
<dbReference type="EMBL" id="JAUSUA010000005">
    <property type="protein sequence ID" value="MDQ0208293.1"/>
    <property type="molecule type" value="Genomic_DNA"/>
</dbReference>
<comment type="caution">
    <text evidence="1">The sequence shown here is derived from an EMBL/GenBank/DDBJ whole genome shotgun (WGS) entry which is preliminary data.</text>
</comment>
<dbReference type="Proteomes" id="UP001225034">
    <property type="component" value="Unassembled WGS sequence"/>
</dbReference>
<evidence type="ECO:0000313" key="2">
    <source>
        <dbReference type="Proteomes" id="UP001225034"/>
    </source>
</evidence>
<protein>
    <submittedName>
        <fullName evidence="1">Uncharacterized protein</fullName>
    </submittedName>
</protein>
<reference evidence="1 2" key="1">
    <citation type="submission" date="2023-07" db="EMBL/GenBank/DDBJ databases">
        <title>Genomic Encyclopedia of Type Strains, Phase IV (KMG-IV): sequencing the most valuable type-strain genomes for metagenomic binning, comparative biology and taxonomic classification.</title>
        <authorList>
            <person name="Goeker M."/>
        </authorList>
    </citation>
    <scope>NUCLEOTIDE SEQUENCE [LARGE SCALE GENOMIC DNA]</scope>
    <source>
        <strain evidence="1 2">DSM 19154</strain>
    </source>
</reference>